<dbReference type="RefSeq" id="WP_187534578.1">
    <property type="nucleotide sequence ID" value="NZ_CBCSHU010000006.1"/>
</dbReference>
<dbReference type="Pfam" id="PF00696">
    <property type="entry name" value="AA_kinase"/>
    <property type="match status" value="1"/>
</dbReference>
<dbReference type="KEGG" id="eio:H9L01_03145"/>
<evidence type="ECO:0000256" key="6">
    <source>
        <dbReference type="ARBA" id="ARBA00022777"/>
    </source>
</evidence>
<comment type="caution">
    <text evidence="8">Lacks conserved residue(s) required for the propagation of feature annotation.</text>
</comment>
<dbReference type="Gene3D" id="3.40.1160.10">
    <property type="entry name" value="Acetylglutamate kinase-like"/>
    <property type="match status" value="1"/>
</dbReference>
<dbReference type="EC" id="2.7.2.11" evidence="8"/>
<dbReference type="GO" id="GO:0005524">
    <property type="term" value="F:ATP binding"/>
    <property type="evidence" value="ECO:0007669"/>
    <property type="project" value="UniProtKB-KW"/>
</dbReference>
<dbReference type="Proteomes" id="UP000515928">
    <property type="component" value="Chromosome"/>
</dbReference>
<sequence length="276" mass="30670">MLREILKEKERIVIKIGSSSLTHKETGDINYQKLEQLVRVLSDLKSRGKEIVLVSSGAQAVGRQELRMKAMPNEMPKKQALAAIGQAKLMMAYQKLFSEYGQVCAQVLLTKHTMVKEESRVNAMNTFHELLNMGVIPIVNENDTVATHEIEFGDNDHLSAFVLAMIDAELLIILSDIDGFYTDDPSSNPDAELIEYVEEINDEHFIMGKDTSSSSVGTGGMNAKIDAGRIATQYGAEMVLVNGRDVNVLYDVVDGKNVGTYFKANKRENFSLAEYL</sequence>
<dbReference type="NCBIfam" id="TIGR01027">
    <property type="entry name" value="proB"/>
    <property type="match status" value="1"/>
</dbReference>
<keyword evidence="2 8" id="KW-0028">Amino-acid biosynthesis</keyword>
<dbReference type="PANTHER" id="PTHR43654:SF1">
    <property type="entry name" value="ISOPENTENYL PHOSPHATE KINASE"/>
    <property type="match status" value="1"/>
</dbReference>
<dbReference type="InterPro" id="IPR011529">
    <property type="entry name" value="Glu_5kinase"/>
</dbReference>
<evidence type="ECO:0000256" key="7">
    <source>
        <dbReference type="ARBA" id="ARBA00022840"/>
    </source>
</evidence>
<evidence type="ECO:0000256" key="8">
    <source>
        <dbReference type="HAMAP-Rule" id="MF_00456"/>
    </source>
</evidence>
<name>A0A7G9S0K3_9FIRM</name>
<feature type="binding site" evidence="8">
    <location>
        <begin position="175"/>
        <end position="176"/>
    </location>
    <ligand>
        <name>ATP</name>
        <dbReference type="ChEBI" id="CHEBI:30616"/>
    </ligand>
</feature>
<comment type="subcellular location">
    <subcellularLocation>
        <location evidence="8">Cytoplasm</location>
    </subcellularLocation>
</comment>
<comment type="function">
    <text evidence="8">Catalyzes the transfer of a phosphate group to glutamate to form L-glutamate 5-phosphate.</text>
</comment>
<dbReference type="FunFam" id="3.40.1160.10:FF:000018">
    <property type="entry name" value="Glutamate 5-kinase"/>
    <property type="match status" value="1"/>
</dbReference>
<comment type="similarity">
    <text evidence="8">Belongs to the glutamate 5-kinase family.</text>
</comment>
<dbReference type="CDD" id="cd04242">
    <property type="entry name" value="AAK_G5K_ProB"/>
    <property type="match status" value="1"/>
</dbReference>
<dbReference type="SUPFAM" id="SSF53633">
    <property type="entry name" value="Carbamate kinase-like"/>
    <property type="match status" value="1"/>
</dbReference>
<comment type="catalytic activity">
    <reaction evidence="8">
        <text>L-glutamate + ATP = L-glutamyl 5-phosphate + ADP</text>
        <dbReference type="Rhea" id="RHEA:14877"/>
        <dbReference type="ChEBI" id="CHEBI:29985"/>
        <dbReference type="ChEBI" id="CHEBI:30616"/>
        <dbReference type="ChEBI" id="CHEBI:58274"/>
        <dbReference type="ChEBI" id="CHEBI:456216"/>
        <dbReference type="EC" id="2.7.2.11"/>
    </reaction>
</comment>
<dbReference type="PIRSF" id="PIRSF000729">
    <property type="entry name" value="GK"/>
    <property type="match status" value="1"/>
</dbReference>
<keyword evidence="3 8" id="KW-0641">Proline biosynthesis</keyword>
<accession>A0A7G9S0K3</accession>
<keyword evidence="1 8" id="KW-0963">Cytoplasm</keyword>
<dbReference type="InterPro" id="IPR019797">
    <property type="entry name" value="Glutamate_5-kinase_CS"/>
</dbReference>
<reference evidence="10 11" key="1">
    <citation type="submission" date="2020-08" db="EMBL/GenBank/DDBJ databases">
        <title>Genome sequence of Erysipelothrix inopinata DSM 15511T.</title>
        <authorList>
            <person name="Hyun D.-W."/>
            <person name="Bae J.-W."/>
        </authorList>
    </citation>
    <scope>NUCLEOTIDE SEQUENCE [LARGE SCALE GENOMIC DNA]</scope>
    <source>
        <strain evidence="10 11">DSM 15511</strain>
    </source>
</reference>
<dbReference type="AlphaFoldDB" id="A0A7G9S0K3"/>
<gene>
    <name evidence="8 10" type="primary">proB</name>
    <name evidence="10" type="ORF">H9L01_03145</name>
</gene>
<dbReference type="GO" id="GO:0005829">
    <property type="term" value="C:cytosol"/>
    <property type="evidence" value="ECO:0007669"/>
    <property type="project" value="TreeGrafter"/>
</dbReference>
<feature type="binding site" evidence="8">
    <location>
        <position position="56"/>
    </location>
    <ligand>
        <name>substrate</name>
    </ligand>
</feature>
<dbReference type="PRINTS" id="PR00474">
    <property type="entry name" value="GLU5KINASE"/>
</dbReference>
<dbReference type="InterPro" id="IPR001057">
    <property type="entry name" value="Glu/AcGlu_kinase"/>
</dbReference>
<comment type="pathway">
    <text evidence="8">Amino-acid biosynthesis; L-proline biosynthesis; L-glutamate 5-semialdehyde from L-glutamate: step 1/2.</text>
</comment>
<dbReference type="HAMAP" id="MF_00456">
    <property type="entry name" value="ProB"/>
    <property type="match status" value="1"/>
</dbReference>
<feature type="binding site" evidence="8">
    <location>
        <position position="155"/>
    </location>
    <ligand>
        <name>substrate</name>
    </ligand>
</feature>
<proteinExistence type="inferred from homology"/>
<dbReference type="InterPro" id="IPR041739">
    <property type="entry name" value="G5K_ProB"/>
</dbReference>
<dbReference type="PANTHER" id="PTHR43654">
    <property type="entry name" value="GLUTAMATE 5-KINASE"/>
    <property type="match status" value="1"/>
</dbReference>
<feature type="binding site" evidence="8">
    <location>
        <position position="15"/>
    </location>
    <ligand>
        <name>ATP</name>
        <dbReference type="ChEBI" id="CHEBI:30616"/>
    </ligand>
</feature>
<protein>
    <recommendedName>
        <fullName evidence="8">Glutamate 5-kinase</fullName>
        <ecNumber evidence="8">2.7.2.11</ecNumber>
    </recommendedName>
    <alternativeName>
        <fullName evidence="8">Gamma-glutamyl kinase</fullName>
        <shortName evidence="8">GK</shortName>
    </alternativeName>
</protein>
<evidence type="ECO:0000313" key="10">
    <source>
        <dbReference type="EMBL" id="QNN61378.1"/>
    </source>
</evidence>
<feature type="domain" description="Aspartate/glutamate/uridylate kinase" evidence="9">
    <location>
        <begin position="11"/>
        <end position="242"/>
    </location>
</feature>
<dbReference type="PROSITE" id="PS00902">
    <property type="entry name" value="GLUTAMATE_5_KINASE"/>
    <property type="match status" value="1"/>
</dbReference>
<dbReference type="InterPro" id="IPR001048">
    <property type="entry name" value="Asp/Glu/Uridylate_kinase"/>
</dbReference>
<evidence type="ECO:0000313" key="11">
    <source>
        <dbReference type="Proteomes" id="UP000515928"/>
    </source>
</evidence>
<evidence type="ECO:0000256" key="5">
    <source>
        <dbReference type="ARBA" id="ARBA00022741"/>
    </source>
</evidence>
<dbReference type="GO" id="GO:0055129">
    <property type="term" value="P:L-proline biosynthetic process"/>
    <property type="evidence" value="ECO:0007669"/>
    <property type="project" value="UniProtKB-UniRule"/>
</dbReference>
<evidence type="ECO:0000259" key="9">
    <source>
        <dbReference type="Pfam" id="PF00696"/>
    </source>
</evidence>
<keyword evidence="7 8" id="KW-0067">ATP-binding</keyword>
<keyword evidence="5 8" id="KW-0547">Nucleotide-binding</keyword>
<keyword evidence="6 8" id="KW-0418">Kinase</keyword>
<organism evidence="10 11">
    <name type="scientific">Erysipelothrix inopinata</name>
    <dbReference type="NCBI Taxonomy" id="225084"/>
    <lineage>
        <taxon>Bacteria</taxon>
        <taxon>Bacillati</taxon>
        <taxon>Bacillota</taxon>
        <taxon>Erysipelotrichia</taxon>
        <taxon>Erysipelotrichales</taxon>
        <taxon>Erysipelotrichaceae</taxon>
        <taxon>Erysipelothrix</taxon>
    </lineage>
</organism>
<evidence type="ECO:0000256" key="2">
    <source>
        <dbReference type="ARBA" id="ARBA00022605"/>
    </source>
</evidence>
<dbReference type="InterPro" id="IPR036393">
    <property type="entry name" value="AceGlu_kinase-like_sf"/>
</dbReference>
<evidence type="ECO:0000256" key="1">
    <source>
        <dbReference type="ARBA" id="ARBA00022490"/>
    </source>
</evidence>
<evidence type="ECO:0000256" key="3">
    <source>
        <dbReference type="ARBA" id="ARBA00022650"/>
    </source>
</evidence>
<keyword evidence="4 8" id="KW-0808">Transferase</keyword>
<dbReference type="InterPro" id="IPR005715">
    <property type="entry name" value="Glu_5kinase/COase_Synthase"/>
</dbReference>
<dbReference type="GO" id="GO:0004349">
    <property type="term" value="F:glutamate 5-kinase activity"/>
    <property type="evidence" value="ECO:0007669"/>
    <property type="project" value="UniProtKB-UniRule"/>
</dbReference>
<feature type="binding site" evidence="8">
    <location>
        <position position="143"/>
    </location>
    <ligand>
        <name>substrate</name>
    </ligand>
</feature>
<dbReference type="EMBL" id="CP060715">
    <property type="protein sequence ID" value="QNN61378.1"/>
    <property type="molecule type" value="Genomic_DNA"/>
</dbReference>
<keyword evidence="11" id="KW-1185">Reference proteome</keyword>
<dbReference type="UniPathway" id="UPA00098">
    <property type="reaction ID" value="UER00359"/>
</dbReference>
<evidence type="ECO:0000256" key="4">
    <source>
        <dbReference type="ARBA" id="ARBA00022679"/>
    </source>
</evidence>